<dbReference type="RefSeq" id="WP_008839140.1">
    <property type="nucleotide sequence ID" value="NZ_AHAM01000248.1"/>
</dbReference>
<gene>
    <name evidence="2" type="ORF">MAXJ12_27848</name>
</gene>
<name>H0HZD3_9HYPH</name>
<dbReference type="PATRIC" id="fig|1107882.3.peg.5386"/>
<feature type="domain" description="DUF6894" evidence="1">
    <location>
        <begin position="3"/>
        <end position="71"/>
    </location>
</feature>
<dbReference type="InterPro" id="IPR054189">
    <property type="entry name" value="DUF6894"/>
</dbReference>
<evidence type="ECO:0000313" key="2">
    <source>
        <dbReference type="EMBL" id="EHK53906.1"/>
    </source>
</evidence>
<protein>
    <recommendedName>
        <fullName evidence="1">DUF6894 domain-containing protein</fullName>
    </recommendedName>
</protein>
<proteinExistence type="predicted"/>
<evidence type="ECO:0000259" key="1">
    <source>
        <dbReference type="Pfam" id="PF21834"/>
    </source>
</evidence>
<reference evidence="2 3" key="1">
    <citation type="journal article" date="2012" name="J. Bacteriol.">
        <title>Draft Genome Sequence of Mesorhizobium alhagi CCNWXJ12-2T, a Novel Salt-Resistant Species Isolated from the Desert of Northwestern China.</title>
        <authorList>
            <person name="Zhou M."/>
            <person name="Chen W."/>
            <person name="Chen H."/>
            <person name="Wei G."/>
        </authorList>
    </citation>
    <scope>NUCLEOTIDE SEQUENCE [LARGE SCALE GENOMIC DNA]</scope>
    <source>
        <strain evidence="2 3">CCNWXJ12-2</strain>
    </source>
</reference>
<keyword evidence="3" id="KW-1185">Reference proteome</keyword>
<evidence type="ECO:0000313" key="3">
    <source>
        <dbReference type="Proteomes" id="UP000003250"/>
    </source>
</evidence>
<dbReference type="Proteomes" id="UP000003250">
    <property type="component" value="Unassembled WGS sequence"/>
</dbReference>
<dbReference type="EMBL" id="AHAM01000248">
    <property type="protein sequence ID" value="EHK53906.1"/>
    <property type="molecule type" value="Genomic_DNA"/>
</dbReference>
<organism evidence="2 3">
    <name type="scientific">Mesorhizobium alhagi CCNWXJ12-2</name>
    <dbReference type="NCBI Taxonomy" id="1107882"/>
    <lineage>
        <taxon>Bacteria</taxon>
        <taxon>Pseudomonadati</taxon>
        <taxon>Pseudomonadota</taxon>
        <taxon>Alphaproteobacteria</taxon>
        <taxon>Hyphomicrobiales</taxon>
        <taxon>Phyllobacteriaceae</taxon>
        <taxon>Allomesorhizobium</taxon>
    </lineage>
</organism>
<dbReference type="Pfam" id="PF21834">
    <property type="entry name" value="DUF6894"/>
    <property type="match status" value="1"/>
</dbReference>
<dbReference type="AlphaFoldDB" id="H0HZD3"/>
<sequence>MALYYFDMRDGDQFYPDEQGTELGGGLAAARIVAFATLADYIQGRVPETDSPRRVAVEVTDGNHEPLMAAVLTVGFVPVARLKRRDKAIAYRAKPSQIST</sequence>
<accession>H0HZD3</accession>